<proteinExistence type="predicted"/>
<dbReference type="Proteomes" id="UP000054721">
    <property type="component" value="Unassembled WGS sequence"/>
</dbReference>
<comment type="caution">
    <text evidence="1">The sequence shown here is derived from an EMBL/GenBank/DDBJ whole genome shotgun (WGS) entry which is preliminary data.</text>
</comment>
<keyword evidence="2" id="KW-1185">Reference proteome</keyword>
<gene>
    <name evidence="1" type="ORF">T02_11342</name>
</gene>
<dbReference type="AlphaFoldDB" id="A0A0V1KGY4"/>
<protein>
    <submittedName>
        <fullName evidence="1">Uncharacterized protein</fullName>
    </submittedName>
</protein>
<evidence type="ECO:0000313" key="1">
    <source>
        <dbReference type="EMBL" id="KRZ46493.1"/>
    </source>
</evidence>
<sequence>MVPDFFPRISISRVVSLYLGWFCSIPSPVWLHFSVIL</sequence>
<accession>A0A0V1KGY4</accession>
<reference evidence="1 2" key="1">
    <citation type="submission" date="2015-05" db="EMBL/GenBank/DDBJ databases">
        <title>Evolution of Trichinella species and genotypes.</title>
        <authorList>
            <person name="Korhonen P.K."/>
            <person name="Edoardo P."/>
            <person name="Giuseppe L.R."/>
            <person name="Gasser R.B."/>
        </authorList>
    </citation>
    <scope>NUCLEOTIDE SEQUENCE [LARGE SCALE GENOMIC DNA]</scope>
    <source>
        <strain evidence="1">ISS10</strain>
    </source>
</reference>
<evidence type="ECO:0000313" key="2">
    <source>
        <dbReference type="Proteomes" id="UP000054721"/>
    </source>
</evidence>
<organism evidence="1 2">
    <name type="scientific">Trichinella nativa</name>
    <dbReference type="NCBI Taxonomy" id="6335"/>
    <lineage>
        <taxon>Eukaryota</taxon>
        <taxon>Metazoa</taxon>
        <taxon>Ecdysozoa</taxon>
        <taxon>Nematoda</taxon>
        <taxon>Enoplea</taxon>
        <taxon>Dorylaimia</taxon>
        <taxon>Trichinellida</taxon>
        <taxon>Trichinellidae</taxon>
        <taxon>Trichinella</taxon>
    </lineage>
</organism>
<name>A0A0V1KGY4_9BILA</name>
<dbReference type="EMBL" id="JYDW01003145">
    <property type="protein sequence ID" value="KRZ46493.1"/>
    <property type="molecule type" value="Genomic_DNA"/>
</dbReference>